<dbReference type="EMBL" id="JAJFAZ020000004">
    <property type="protein sequence ID" value="KAI5333786.1"/>
    <property type="molecule type" value="Genomic_DNA"/>
</dbReference>
<comment type="caution">
    <text evidence="2">The sequence shown here is derived from an EMBL/GenBank/DDBJ whole genome shotgun (WGS) entry which is preliminary data.</text>
</comment>
<sequence>MQWGDDIFTRKISVHNVDINPRVASASQVSNLEKKLENFMQSMTSFVSPSSVCAICTDNSYPTNSCPLSDLTQEHANQINSSQKPRHDPYSKTYNPGWKNHPNFAWSNNNPSEQRIYPQQKPANPNEPRKPSLKEIMTQFIQTQQQTNNNLQARYQNFHAAIQKLKVKEHIKAIKTLRSGRTYEARPKDVSKAETEGKQTAEIKLDVEDITTLQPHPIPATTNVREVHTLAIKLTKKPTLILSSLTLRKMEKFPSLWDLFFMATAGTIIDVKKDLLYMTVQGQTVEFKVFEAIKKPVEMNECFYVDAINTIARTTFLANVNEDELLTCLANPELRSDSNEAQHLVATLDSAPIQLPRWRHT</sequence>
<proteinExistence type="predicted"/>
<evidence type="ECO:0000256" key="1">
    <source>
        <dbReference type="SAM" id="MobiDB-lite"/>
    </source>
</evidence>
<feature type="region of interest" description="Disordered" evidence="1">
    <location>
        <begin position="78"/>
        <end position="131"/>
    </location>
</feature>
<reference evidence="2 3" key="1">
    <citation type="journal article" date="2022" name="G3 (Bethesda)">
        <title>Whole-genome sequence and methylome profiling of the almond [Prunus dulcis (Mill.) D.A. Webb] cultivar 'Nonpareil'.</title>
        <authorList>
            <person name="D'Amico-Willman K.M."/>
            <person name="Ouma W.Z."/>
            <person name="Meulia T."/>
            <person name="Sideli G.M."/>
            <person name="Gradziel T.M."/>
            <person name="Fresnedo-Ramirez J."/>
        </authorList>
    </citation>
    <scope>NUCLEOTIDE SEQUENCE [LARGE SCALE GENOMIC DNA]</scope>
    <source>
        <strain evidence="2">Clone GOH B32 T37-40</strain>
    </source>
</reference>
<accession>A0AAD4Z5X6</accession>
<dbReference type="AlphaFoldDB" id="A0AAD4Z5X6"/>
<gene>
    <name evidence="2" type="ORF">L3X38_023918</name>
</gene>
<dbReference type="Proteomes" id="UP001054821">
    <property type="component" value="Chromosome 4"/>
</dbReference>
<protein>
    <submittedName>
        <fullName evidence="2">Uncharacterized protein</fullName>
    </submittedName>
</protein>
<evidence type="ECO:0000313" key="3">
    <source>
        <dbReference type="Proteomes" id="UP001054821"/>
    </source>
</evidence>
<keyword evidence="3" id="KW-1185">Reference proteome</keyword>
<name>A0AAD4Z5X6_PRUDU</name>
<evidence type="ECO:0000313" key="2">
    <source>
        <dbReference type="EMBL" id="KAI5333786.1"/>
    </source>
</evidence>
<organism evidence="2 3">
    <name type="scientific">Prunus dulcis</name>
    <name type="common">Almond</name>
    <name type="synonym">Amygdalus dulcis</name>
    <dbReference type="NCBI Taxonomy" id="3755"/>
    <lineage>
        <taxon>Eukaryota</taxon>
        <taxon>Viridiplantae</taxon>
        <taxon>Streptophyta</taxon>
        <taxon>Embryophyta</taxon>
        <taxon>Tracheophyta</taxon>
        <taxon>Spermatophyta</taxon>
        <taxon>Magnoliopsida</taxon>
        <taxon>eudicotyledons</taxon>
        <taxon>Gunneridae</taxon>
        <taxon>Pentapetalae</taxon>
        <taxon>rosids</taxon>
        <taxon>fabids</taxon>
        <taxon>Rosales</taxon>
        <taxon>Rosaceae</taxon>
        <taxon>Amygdaloideae</taxon>
        <taxon>Amygdaleae</taxon>
        <taxon>Prunus</taxon>
    </lineage>
</organism>